<keyword evidence="11" id="KW-0443">Lipid metabolism</keyword>
<evidence type="ECO:0000313" key="16">
    <source>
        <dbReference type="EMBL" id="TIA87226.1"/>
    </source>
</evidence>
<dbReference type="GO" id="GO:0099128">
    <property type="term" value="C:mitochondrial [2Fe-2S] assembly complex"/>
    <property type="evidence" value="ECO:0007669"/>
    <property type="project" value="UniProtKB-ARBA"/>
</dbReference>
<comment type="caution">
    <text evidence="16">The sequence shown here is derived from an EMBL/GenBank/DDBJ whole genome shotgun (WGS) entry which is preliminary data.</text>
</comment>
<dbReference type="AlphaFoldDB" id="A0A4T0FKJ0"/>
<evidence type="ECO:0000256" key="12">
    <source>
        <dbReference type="ARBA" id="ARBA00023128"/>
    </source>
</evidence>
<evidence type="ECO:0000256" key="4">
    <source>
        <dbReference type="ARBA" id="ARBA00022448"/>
    </source>
</evidence>
<keyword evidence="8" id="KW-0276">Fatty acid metabolism</keyword>
<dbReference type="Gene3D" id="1.10.1200.10">
    <property type="entry name" value="ACP-like"/>
    <property type="match status" value="1"/>
</dbReference>
<keyword evidence="9" id="KW-0809">Transit peptide</keyword>
<evidence type="ECO:0000256" key="14">
    <source>
        <dbReference type="RuleBase" id="RU000722"/>
    </source>
</evidence>
<evidence type="ECO:0000256" key="6">
    <source>
        <dbReference type="ARBA" id="ARBA00022516"/>
    </source>
</evidence>
<comment type="pathway">
    <text evidence="2">Lipid metabolism; fatty acid biosynthesis.</text>
</comment>
<comment type="subcellular location">
    <subcellularLocation>
        <location evidence="1">Mitochondrion</location>
    </subcellularLocation>
</comment>
<comment type="similarity">
    <text evidence="3">Belongs to the acyl carrier protein (ACP) family.</text>
</comment>
<dbReference type="Pfam" id="PF00550">
    <property type="entry name" value="PP-binding"/>
    <property type="match status" value="1"/>
</dbReference>
<evidence type="ECO:0000256" key="8">
    <source>
        <dbReference type="ARBA" id="ARBA00022832"/>
    </source>
</evidence>
<dbReference type="InterPro" id="IPR036736">
    <property type="entry name" value="ACP-like_sf"/>
</dbReference>
<dbReference type="NCBIfam" id="NF002148">
    <property type="entry name" value="PRK00982.1-2"/>
    <property type="match status" value="1"/>
</dbReference>
<keyword evidence="12" id="KW-0496">Mitochondrion</keyword>
<proteinExistence type="inferred from homology"/>
<comment type="function">
    <text evidence="14">Carrier of the growing fatty acid chain in fatty acid biosynthesis.</text>
</comment>
<protein>
    <recommendedName>
        <fullName evidence="14">Acyl carrier protein</fullName>
    </recommendedName>
</protein>
<evidence type="ECO:0000256" key="9">
    <source>
        <dbReference type="ARBA" id="ARBA00022946"/>
    </source>
</evidence>
<evidence type="ECO:0000256" key="3">
    <source>
        <dbReference type="ARBA" id="ARBA00010930"/>
    </source>
</evidence>
<dbReference type="SUPFAM" id="SSF47336">
    <property type="entry name" value="ACP-like"/>
    <property type="match status" value="1"/>
</dbReference>
<evidence type="ECO:0000256" key="2">
    <source>
        <dbReference type="ARBA" id="ARBA00005194"/>
    </source>
</evidence>
<dbReference type="PROSITE" id="PS50075">
    <property type="entry name" value="CARRIER"/>
    <property type="match status" value="1"/>
</dbReference>
<evidence type="ECO:0000256" key="1">
    <source>
        <dbReference type="ARBA" id="ARBA00004173"/>
    </source>
</evidence>
<accession>A0A4T0FKJ0</accession>
<feature type="domain" description="Carrier" evidence="15">
    <location>
        <begin position="35"/>
        <end position="110"/>
    </location>
</feature>
<keyword evidence="10" id="KW-0249">Electron transport</keyword>
<dbReference type="Proteomes" id="UP000310189">
    <property type="component" value="Unassembled WGS sequence"/>
</dbReference>
<dbReference type="HAMAP" id="MF_01217">
    <property type="entry name" value="Acyl_carrier"/>
    <property type="match status" value="1"/>
</dbReference>
<dbReference type="PANTHER" id="PTHR20863:SF28">
    <property type="entry name" value="ACYL CARRIER PROTEIN, MITOCHONDRIAL"/>
    <property type="match status" value="1"/>
</dbReference>
<reference evidence="16 17" key="1">
    <citation type="submission" date="2019-03" db="EMBL/GenBank/DDBJ databases">
        <title>Sequencing 23 genomes of Wallemia ichthyophaga.</title>
        <authorList>
            <person name="Gostincar C."/>
        </authorList>
    </citation>
    <scope>NUCLEOTIDE SEQUENCE [LARGE SCALE GENOMIC DNA]</scope>
    <source>
        <strain evidence="16 17">EXF-5753</strain>
    </source>
</reference>
<name>A0A4T0FKJ0_9BASI</name>
<evidence type="ECO:0000256" key="10">
    <source>
        <dbReference type="ARBA" id="ARBA00022982"/>
    </source>
</evidence>
<gene>
    <name evidence="16" type="ORF">E3P99_03309</name>
</gene>
<dbReference type="PANTHER" id="PTHR20863">
    <property type="entry name" value="ACYL CARRIER PROTEIN"/>
    <property type="match status" value="1"/>
</dbReference>
<dbReference type="PROSITE" id="PS00012">
    <property type="entry name" value="PHOSPHOPANTETHEINE"/>
    <property type="match status" value="1"/>
</dbReference>
<dbReference type="InterPro" id="IPR003231">
    <property type="entry name" value="ACP"/>
</dbReference>
<dbReference type="InterPro" id="IPR009081">
    <property type="entry name" value="PP-bd_ACP"/>
</dbReference>
<keyword evidence="4" id="KW-0813">Transport</keyword>
<evidence type="ECO:0000256" key="13">
    <source>
        <dbReference type="ARBA" id="ARBA00023160"/>
    </source>
</evidence>
<evidence type="ECO:0000256" key="11">
    <source>
        <dbReference type="ARBA" id="ARBA00023098"/>
    </source>
</evidence>
<dbReference type="InterPro" id="IPR006162">
    <property type="entry name" value="Ppantetheine_attach_site"/>
</dbReference>
<dbReference type="NCBIfam" id="TIGR00517">
    <property type="entry name" value="acyl_carrier"/>
    <property type="match status" value="1"/>
</dbReference>
<keyword evidence="17" id="KW-1185">Reference proteome</keyword>
<evidence type="ECO:0000256" key="7">
    <source>
        <dbReference type="ARBA" id="ARBA00022553"/>
    </source>
</evidence>
<dbReference type="EMBL" id="SPNW01000061">
    <property type="protein sequence ID" value="TIA87226.1"/>
    <property type="molecule type" value="Genomic_DNA"/>
</dbReference>
<keyword evidence="7" id="KW-0597">Phosphoprotein</keyword>
<dbReference type="FunFam" id="1.10.1200.10:FF:000003">
    <property type="entry name" value="Acyl carrier protein"/>
    <property type="match status" value="1"/>
</dbReference>
<sequence>MLRSQFGVISNAAKTAAFLKPVQTRLYASGALSKGDIQTRIFDVLKSFDKVKADNLTESASFTNDLGLDSLDAVEVVMAIEEEFAIEIPDAEADAIQNVNQAIEYIAKTPEAH</sequence>
<evidence type="ECO:0000313" key="17">
    <source>
        <dbReference type="Proteomes" id="UP000310189"/>
    </source>
</evidence>
<evidence type="ECO:0000256" key="5">
    <source>
        <dbReference type="ARBA" id="ARBA00022450"/>
    </source>
</evidence>
<keyword evidence="6 14" id="KW-0444">Lipid biosynthesis</keyword>
<keyword evidence="5 14" id="KW-0596">Phosphopantetheine</keyword>
<organism evidence="16 17">
    <name type="scientific">Wallemia hederae</name>
    <dbReference type="NCBI Taxonomy" id="1540922"/>
    <lineage>
        <taxon>Eukaryota</taxon>
        <taxon>Fungi</taxon>
        <taxon>Dikarya</taxon>
        <taxon>Basidiomycota</taxon>
        <taxon>Wallemiomycotina</taxon>
        <taxon>Wallemiomycetes</taxon>
        <taxon>Wallemiales</taxon>
        <taxon>Wallemiaceae</taxon>
        <taxon>Wallemia</taxon>
    </lineage>
</organism>
<dbReference type="GO" id="GO:0000035">
    <property type="term" value="F:acyl binding"/>
    <property type="evidence" value="ECO:0007669"/>
    <property type="project" value="TreeGrafter"/>
</dbReference>
<keyword evidence="13 14" id="KW-0275">Fatty acid biosynthesis</keyword>
<dbReference type="OrthoDB" id="448946at2759"/>
<dbReference type="GO" id="GO:0000036">
    <property type="term" value="F:acyl carrier activity"/>
    <property type="evidence" value="ECO:0007669"/>
    <property type="project" value="TreeGrafter"/>
</dbReference>
<evidence type="ECO:0000259" key="15">
    <source>
        <dbReference type="PROSITE" id="PS50075"/>
    </source>
</evidence>